<feature type="compositionally biased region" description="Low complexity" evidence="1">
    <location>
        <begin position="167"/>
        <end position="187"/>
    </location>
</feature>
<sequence length="379" mass="41422">MGASNSKTQCTGEELQMGHPSEYQTPVQYGRTEHAPGAKLDATNQSTKRPRDQETGVERPNKKLKESDASDRVEHHPFTGTARSPTFPPHKQQVHDHLKENSPAISASRAEESLESFDDVIRNIARPACEPKAQESPQLSGLEQAHEAADDMPLANDQTLHDASILGSTSPSVASPTPAKSPTTKGSISPCASTSELSHRMDSQLSQASQAILEAAATSQDLEDAVPPGWRGASEQRISHTQREQNRQLLRDAIRELHEIKDSEIFSSESLARLTMPHPGLAGQTAVQTRGPPFADDVSEVNFVSELRDPLGAFHSPQRTRAAFGARVEEVDVRRPATCARDTGNDGEALNEHIRGCQRKLVGYWRGWDRGVLSRQAFV</sequence>
<feature type="region of interest" description="Disordered" evidence="1">
    <location>
        <begin position="165"/>
        <end position="206"/>
    </location>
</feature>
<name>A0A6A6CBP8_ZASCE</name>
<keyword evidence="3" id="KW-1185">Reference proteome</keyword>
<feature type="compositionally biased region" description="Polar residues" evidence="1">
    <location>
        <begin position="1"/>
        <end position="11"/>
    </location>
</feature>
<gene>
    <name evidence="2" type="ORF">M409DRAFT_26379</name>
</gene>
<dbReference type="RefSeq" id="XP_033664231.1">
    <property type="nucleotide sequence ID" value="XM_033808087.1"/>
</dbReference>
<organism evidence="2 3">
    <name type="scientific">Zasmidium cellare ATCC 36951</name>
    <dbReference type="NCBI Taxonomy" id="1080233"/>
    <lineage>
        <taxon>Eukaryota</taxon>
        <taxon>Fungi</taxon>
        <taxon>Dikarya</taxon>
        <taxon>Ascomycota</taxon>
        <taxon>Pezizomycotina</taxon>
        <taxon>Dothideomycetes</taxon>
        <taxon>Dothideomycetidae</taxon>
        <taxon>Mycosphaerellales</taxon>
        <taxon>Mycosphaerellaceae</taxon>
        <taxon>Zasmidium</taxon>
    </lineage>
</organism>
<protein>
    <submittedName>
        <fullName evidence="2">Uncharacterized protein</fullName>
    </submittedName>
</protein>
<evidence type="ECO:0000313" key="2">
    <source>
        <dbReference type="EMBL" id="KAF2163342.1"/>
    </source>
</evidence>
<dbReference type="AlphaFoldDB" id="A0A6A6CBP8"/>
<accession>A0A6A6CBP8</accession>
<feature type="compositionally biased region" description="Basic and acidic residues" evidence="1">
    <location>
        <begin position="49"/>
        <end position="77"/>
    </location>
</feature>
<evidence type="ECO:0000313" key="3">
    <source>
        <dbReference type="Proteomes" id="UP000799537"/>
    </source>
</evidence>
<evidence type="ECO:0000256" key="1">
    <source>
        <dbReference type="SAM" id="MobiDB-lite"/>
    </source>
</evidence>
<proteinExistence type="predicted"/>
<dbReference type="Proteomes" id="UP000799537">
    <property type="component" value="Unassembled WGS sequence"/>
</dbReference>
<dbReference type="EMBL" id="ML993609">
    <property type="protein sequence ID" value="KAF2163342.1"/>
    <property type="molecule type" value="Genomic_DNA"/>
</dbReference>
<feature type="region of interest" description="Disordered" evidence="1">
    <location>
        <begin position="1"/>
        <end position="147"/>
    </location>
</feature>
<reference evidence="2" key="1">
    <citation type="journal article" date="2020" name="Stud. Mycol.">
        <title>101 Dothideomycetes genomes: a test case for predicting lifestyles and emergence of pathogens.</title>
        <authorList>
            <person name="Haridas S."/>
            <person name="Albert R."/>
            <person name="Binder M."/>
            <person name="Bloem J."/>
            <person name="Labutti K."/>
            <person name="Salamov A."/>
            <person name="Andreopoulos B."/>
            <person name="Baker S."/>
            <person name="Barry K."/>
            <person name="Bills G."/>
            <person name="Bluhm B."/>
            <person name="Cannon C."/>
            <person name="Castanera R."/>
            <person name="Culley D."/>
            <person name="Daum C."/>
            <person name="Ezra D."/>
            <person name="Gonzalez J."/>
            <person name="Henrissat B."/>
            <person name="Kuo A."/>
            <person name="Liang C."/>
            <person name="Lipzen A."/>
            <person name="Lutzoni F."/>
            <person name="Magnuson J."/>
            <person name="Mondo S."/>
            <person name="Nolan M."/>
            <person name="Ohm R."/>
            <person name="Pangilinan J."/>
            <person name="Park H.-J."/>
            <person name="Ramirez L."/>
            <person name="Alfaro M."/>
            <person name="Sun H."/>
            <person name="Tritt A."/>
            <person name="Yoshinaga Y."/>
            <person name="Zwiers L.-H."/>
            <person name="Turgeon B."/>
            <person name="Goodwin S."/>
            <person name="Spatafora J."/>
            <person name="Crous P."/>
            <person name="Grigoriev I."/>
        </authorList>
    </citation>
    <scope>NUCLEOTIDE SEQUENCE</scope>
    <source>
        <strain evidence="2">ATCC 36951</strain>
    </source>
</reference>
<dbReference type="GeneID" id="54561359"/>
<feature type="region of interest" description="Disordered" evidence="1">
    <location>
        <begin position="220"/>
        <end position="244"/>
    </location>
</feature>